<organism evidence="7">
    <name type="scientific">candidate division WWE3 bacterium</name>
    <dbReference type="NCBI Taxonomy" id="2053526"/>
    <lineage>
        <taxon>Bacteria</taxon>
        <taxon>Katanobacteria</taxon>
    </lineage>
</organism>
<dbReference type="EMBL" id="DSDM01000089">
    <property type="protein sequence ID" value="HDQ88806.1"/>
    <property type="molecule type" value="Genomic_DNA"/>
</dbReference>
<dbReference type="GO" id="GO:1990904">
    <property type="term" value="C:ribonucleoprotein complex"/>
    <property type="evidence" value="ECO:0007669"/>
    <property type="project" value="UniProtKB-KW"/>
</dbReference>
<comment type="caution">
    <text evidence="7">The sequence shown here is derived from an EMBL/GenBank/DDBJ whole genome shotgun (WGS) entry which is preliminary data.</text>
</comment>
<protein>
    <recommendedName>
        <fullName evidence="4">Small ribosomal subunit protein uS8</fullName>
    </recommendedName>
    <alternativeName>
        <fullName evidence="5">30S ribosomal protein S8</fullName>
    </alternativeName>
</protein>
<dbReference type="InterPro" id="IPR000630">
    <property type="entry name" value="Ribosomal_uS8"/>
</dbReference>
<dbReference type="Pfam" id="PF00410">
    <property type="entry name" value="Ribosomal_S8"/>
    <property type="match status" value="1"/>
</dbReference>
<evidence type="ECO:0000256" key="3">
    <source>
        <dbReference type="ARBA" id="ARBA00023274"/>
    </source>
</evidence>
<dbReference type="InterPro" id="IPR047863">
    <property type="entry name" value="Ribosomal_uS8_CS"/>
</dbReference>
<evidence type="ECO:0000256" key="2">
    <source>
        <dbReference type="ARBA" id="ARBA00022980"/>
    </source>
</evidence>
<sequence length="66" mass="7231">YKDELPVISDIKRVSKPGRRIYKQATELGFVKGGHGVLVVSTSRGVMSGEDARKKKLGGEVICEAW</sequence>
<keyword evidence="2 6" id="KW-0689">Ribosomal protein</keyword>
<feature type="non-terminal residue" evidence="7">
    <location>
        <position position="1"/>
    </location>
</feature>
<reference evidence="7" key="1">
    <citation type="journal article" date="2020" name="mSystems">
        <title>Genome- and Community-Level Interaction Insights into Carbon Utilization and Element Cycling Functions of Hydrothermarchaeota in Hydrothermal Sediment.</title>
        <authorList>
            <person name="Zhou Z."/>
            <person name="Liu Y."/>
            <person name="Xu W."/>
            <person name="Pan J."/>
            <person name="Luo Z.H."/>
            <person name="Li M."/>
        </authorList>
    </citation>
    <scope>NUCLEOTIDE SEQUENCE [LARGE SCALE GENOMIC DNA]</scope>
    <source>
        <strain evidence="7">SpSt-1219</strain>
    </source>
</reference>
<dbReference type="GO" id="GO:0005737">
    <property type="term" value="C:cytoplasm"/>
    <property type="evidence" value="ECO:0007669"/>
    <property type="project" value="UniProtKB-ARBA"/>
</dbReference>
<gene>
    <name evidence="7" type="primary">rpsH</name>
    <name evidence="7" type="ORF">ENN92_01510</name>
</gene>
<dbReference type="SUPFAM" id="SSF56047">
    <property type="entry name" value="Ribosomal protein S8"/>
    <property type="match status" value="1"/>
</dbReference>
<dbReference type="GO" id="GO:0006412">
    <property type="term" value="P:translation"/>
    <property type="evidence" value="ECO:0007669"/>
    <property type="project" value="InterPro"/>
</dbReference>
<comment type="similarity">
    <text evidence="1 6">Belongs to the universal ribosomal protein uS8 family.</text>
</comment>
<dbReference type="GO" id="GO:0003735">
    <property type="term" value="F:structural constituent of ribosome"/>
    <property type="evidence" value="ECO:0007669"/>
    <property type="project" value="InterPro"/>
</dbReference>
<proteinExistence type="inferred from homology"/>
<evidence type="ECO:0000256" key="5">
    <source>
        <dbReference type="ARBA" id="ARBA00035525"/>
    </source>
</evidence>
<evidence type="ECO:0000256" key="1">
    <source>
        <dbReference type="ARBA" id="ARBA00006471"/>
    </source>
</evidence>
<dbReference type="PROSITE" id="PS00053">
    <property type="entry name" value="RIBOSOMAL_S8"/>
    <property type="match status" value="1"/>
</dbReference>
<dbReference type="AlphaFoldDB" id="A0A7C1DHN6"/>
<evidence type="ECO:0000256" key="4">
    <source>
        <dbReference type="ARBA" id="ARBA00035258"/>
    </source>
</evidence>
<name>A0A7C1DHN6_UNCKA</name>
<evidence type="ECO:0000313" key="7">
    <source>
        <dbReference type="EMBL" id="HDQ88806.1"/>
    </source>
</evidence>
<dbReference type="Proteomes" id="UP000886066">
    <property type="component" value="Unassembled WGS sequence"/>
</dbReference>
<dbReference type="InterPro" id="IPR035987">
    <property type="entry name" value="Ribosomal_uS8_sf"/>
</dbReference>
<accession>A0A7C1DHN6</accession>
<evidence type="ECO:0000256" key="6">
    <source>
        <dbReference type="RuleBase" id="RU003660"/>
    </source>
</evidence>
<keyword evidence="3 6" id="KW-0687">Ribonucleoprotein</keyword>
<dbReference type="FunFam" id="3.30.1490.10:FF:000001">
    <property type="entry name" value="30S ribosomal protein S8"/>
    <property type="match status" value="1"/>
</dbReference>
<dbReference type="Gene3D" id="3.30.1490.10">
    <property type="match status" value="1"/>
</dbReference>
<dbReference type="GO" id="GO:0005840">
    <property type="term" value="C:ribosome"/>
    <property type="evidence" value="ECO:0007669"/>
    <property type="project" value="UniProtKB-KW"/>
</dbReference>